<dbReference type="EMBL" id="MLJW01000024">
    <property type="protein sequence ID" value="OIR10002.1"/>
    <property type="molecule type" value="Genomic_DNA"/>
</dbReference>
<sequence length="65" mass="7332">MAKINPGQFFRQVRQEVARVTWPSRKETTVSTAMVLVMVVFASVFFLVVDQVFARLVKLIFGLGA</sequence>
<keyword evidence="6 9" id="KW-1133">Transmembrane helix</keyword>
<dbReference type="InterPro" id="IPR038379">
    <property type="entry name" value="SecE_sf"/>
</dbReference>
<evidence type="ECO:0000256" key="5">
    <source>
        <dbReference type="ARBA" id="ARBA00022927"/>
    </source>
</evidence>
<proteinExistence type="inferred from homology"/>
<comment type="subcellular location">
    <subcellularLocation>
        <location evidence="1">Membrane</location>
    </subcellularLocation>
</comment>
<keyword evidence="5" id="KW-0653">Protein transport</keyword>
<evidence type="ECO:0000256" key="6">
    <source>
        <dbReference type="ARBA" id="ARBA00022989"/>
    </source>
</evidence>
<dbReference type="InterPro" id="IPR005807">
    <property type="entry name" value="SecE_bac"/>
</dbReference>
<keyword evidence="7" id="KW-0811">Translocation</keyword>
<evidence type="ECO:0000256" key="7">
    <source>
        <dbReference type="ARBA" id="ARBA00023010"/>
    </source>
</evidence>
<dbReference type="GO" id="GO:0006605">
    <property type="term" value="P:protein targeting"/>
    <property type="evidence" value="ECO:0007669"/>
    <property type="project" value="InterPro"/>
</dbReference>
<evidence type="ECO:0000256" key="3">
    <source>
        <dbReference type="ARBA" id="ARBA00022475"/>
    </source>
</evidence>
<feature type="transmembrane region" description="Helical" evidence="9">
    <location>
        <begin position="30"/>
        <end position="49"/>
    </location>
</feature>
<dbReference type="Gene3D" id="1.20.5.1030">
    <property type="entry name" value="Preprotein translocase secy subunit"/>
    <property type="match status" value="1"/>
</dbReference>
<evidence type="ECO:0000313" key="10">
    <source>
        <dbReference type="EMBL" id="OIR10002.1"/>
    </source>
</evidence>
<dbReference type="AlphaFoldDB" id="A0A1J5SND9"/>
<organism evidence="10">
    <name type="scientific">mine drainage metagenome</name>
    <dbReference type="NCBI Taxonomy" id="410659"/>
    <lineage>
        <taxon>unclassified sequences</taxon>
        <taxon>metagenomes</taxon>
        <taxon>ecological metagenomes</taxon>
    </lineage>
</organism>
<reference evidence="10" key="1">
    <citation type="submission" date="2016-10" db="EMBL/GenBank/DDBJ databases">
        <title>Sequence of Gallionella enrichment culture.</title>
        <authorList>
            <person name="Poehlein A."/>
            <person name="Muehling M."/>
            <person name="Daniel R."/>
        </authorList>
    </citation>
    <scope>NUCLEOTIDE SEQUENCE</scope>
</reference>
<dbReference type="InterPro" id="IPR001901">
    <property type="entry name" value="Translocase_SecE/Sec61-g"/>
</dbReference>
<name>A0A1J5SND9_9ZZZZ</name>
<comment type="caution">
    <text evidence="10">The sequence shown here is derived from an EMBL/GenBank/DDBJ whole genome shotgun (WGS) entry which is preliminary data.</text>
</comment>
<dbReference type="PANTHER" id="PTHR33910">
    <property type="entry name" value="PROTEIN TRANSLOCASE SUBUNIT SECE"/>
    <property type="match status" value="1"/>
</dbReference>
<dbReference type="GO" id="GO:0006886">
    <property type="term" value="P:intracellular protein transport"/>
    <property type="evidence" value="ECO:0007669"/>
    <property type="project" value="InterPro"/>
</dbReference>
<dbReference type="NCBIfam" id="TIGR00964">
    <property type="entry name" value="secE_bact"/>
    <property type="match status" value="1"/>
</dbReference>
<dbReference type="GO" id="GO:0005886">
    <property type="term" value="C:plasma membrane"/>
    <property type="evidence" value="ECO:0007669"/>
    <property type="project" value="TreeGrafter"/>
</dbReference>
<dbReference type="GO" id="GO:0008320">
    <property type="term" value="F:protein transmembrane transporter activity"/>
    <property type="evidence" value="ECO:0007669"/>
    <property type="project" value="InterPro"/>
</dbReference>
<evidence type="ECO:0000256" key="9">
    <source>
        <dbReference type="SAM" id="Phobius"/>
    </source>
</evidence>
<dbReference type="HAMAP" id="MF_00422">
    <property type="entry name" value="SecE"/>
    <property type="match status" value="1"/>
</dbReference>
<protein>
    <submittedName>
        <fullName evidence="10">Protein translocase subunit SecE</fullName>
    </submittedName>
</protein>
<dbReference type="PROSITE" id="PS01067">
    <property type="entry name" value="SECE_SEC61G"/>
    <property type="match status" value="1"/>
</dbReference>
<keyword evidence="2" id="KW-0813">Transport</keyword>
<evidence type="ECO:0000256" key="2">
    <source>
        <dbReference type="ARBA" id="ARBA00022448"/>
    </source>
</evidence>
<dbReference type="Pfam" id="PF00584">
    <property type="entry name" value="SecE"/>
    <property type="match status" value="1"/>
</dbReference>
<evidence type="ECO:0000256" key="1">
    <source>
        <dbReference type="ARBA" id="ARBA00004370"/>
    </source>
</evidence>
<accession>A0A1J5SND9</accession>
<gene>
    <name evidence="10" type="primary">secE_2</name>
    <name evidence="10" type="ORF">GALL_79280</name>
</gene>
<dbReference type="GO" id="GO:0043952">
    <property type="term" value="P:protein transport by the Sec complex"/>
    <property type="evidence" value="ECO:0007669"/>
    <property type="project" value="TreeGrafter"/>
</dbReference>
<keyword evidence="8 9" id="KW-0472">Membrane</keyword>
<dbReference type="PANTHER" id="PTHR33910:SF1">
    <property type="entry name" value="PROTEIN TRANSLOCASE SUBUNIT SECE"/>
    <property type="match status" value="1"/>
</dbReference>
<keyword evidence="4 9" id="KW-0812">Transmembrane</keyword>
<dbReference type="GO" id="GO:0009306">
    <property type="term" value="P:protein secretion"/>
    <property type="evidence" value="ECO:0007669"/>
    <property type="project" value="InterPro"/>
</dbReference>
<evidence type="ECO:0000256" key="4">
    <source>
        <dbReference type="ARBA" id="ARBA00022692"/>
    </source>
</evidence>
<keyword evidence="3" id="KW-1003">Cell membrane</keyword>
<evidence type="ECO:0000256" key="8">
    <source>
        <dbReference type="ARBA" id="ARBA00023136"/>
    </source>
</evidence>